<reference evidence="2" key="1">
    <citation type="submission" date="2015-11" db="EMBL/GenBank/DDBJ databases">
        <title>De novo transcriptome assembly of four potential Pierce s Disease insect vectors from Arizona vineyards.</title>
        <authorList>
            <person name="Tassone E.E."/>
        </authorList>
    </citation>
    <scope>NUCLEOTIDE SEQUENCE</scope>
</reference>
<accession>A0A1B6HMA0</accession>
<gene>
    <name evidence="2" type="ORF">g.6132</name>
    <name evidence="3" type="ORF">g.6133</name>
    <name evidence="1" type="ORF">g.6134</name>
</gene>
<organism evidence="2">
    <name type="scientific">Homalodisca liturata</name>
    <dbReference type="NCBI Taxonomy" id="320908"/>
    <lineage>
        <taxon>Eukaryota</taxon>
        <taxon>Metazoa</taxon>
        <taxon>Ecdysozoa</taxon>
        <taxon>Arthropoda</taxon>
        <taxon>Hexapoda</taxon>
        <taxon>Insecta</taxon>
        <taxon>Pterygota</taxon>
        <taxon>Neoptera</taxon>
        <taxon>Paraneoptera</taxon>
        <taxon>Hemiptera</taxon>
        <taxon>Auchenorrhyncha</taxon>
        <taxon>Membracoidea</taxon>
        <taxon>Cicadellidae</taxon>
        <taxon>Cicadellinae</taxon>
        <taxon>Proconiini</taxon>
        <taxon>Homalodisca</taxon>
    </lineage>
</organism>
<name>A0A1B6HMA0_9HEMI</name>
<sequence length="121" mass="13630">FLFIYNIHFEVLYSMILNSYILYKLNTTHGRMERADYMMDVIEDLSNEYLATKCVPANIVGGGDGPQNGFGLRKLPEKKEKVCKCCSGTNHPEGKVRRSRTVCVRCGAGVHAECLVKHVCK</sequence>
<dbReference type="AlphaFoldDB" id="A0A1B6HMA0"/>
<dbReference type="EMBL" id="GECU01004670">
    <property type="protein sequence ID" value="JAT03037.1"/>
    <property type="molecule type" value="Transcribed_RNA"/>
</dbReference>
<protein>
    <submittedName>
        <fullName evidence="2">Uncharacterized protein</fullName>
    </submittedName>
</protein>
<proteinExistence type="predicted"/>
<dbReference type="EMBL" id="GECU01035880">
    <property type="protein sequence ID" value="JAS71826.1"/>
    <property type="molecule type" value="Transcribed_RNA"/>
</dbReference>
<evidence type="ECO:0000313" key="1">
    <source>
        <dbReference type="EMBL" id="JAS71826.1"/>
    </source>
</evidence>
<dbReference type="EMBL" id="GECU01031884">
    <property type="protein sequence ID" value="JAS75822.1"/>
    <property type="molecule type" value="Transcribed_RNA"/>
</dbReference>
<evidence type="ECO:0000313" key="2">
    <source>
        <dbReference type="EMBL" id="JAS75822.1"/>
    </source>
</evidence>
<evidence type="ECO:0000313" key="3">
    <source>
        <dbReference type="EMBL" id="JAT03037.1"/>
    </source>
</evidence>
<feature type="non-terminal residue" evidence="2">
    <location>
        <position position="1"/>
    </location>
</feature>